<dbReference type="InParanoid" id="A0A1X7TQP3"/>
<accession>A0A1X7TQP3</accession>
<evidence type="ECO:0000256" key="1">
    <source>
        <dbReference type="SAM" id="MobiDB-lite"/>
    </source>
</evidence>
<feature type="region of interest" description="Disordered" evidence="1">
    <location>
        <begin position="57"/>
        <end position="80"/>
    </location>
</feature>
<organism evidence="2">
    <name type="scientific">Amphimedon queenslandica</name>
    <name type="common">Sponge</name>
    <dbReference type="NCBI Taxonomy" id="400682"/>
    <lineage>
        <taxon>Eukaryota</taxon>
        <taxon>Metazoa</taxon>
        <taxon>Porifera</taxon>
        <taxon>Demospongiae</taxon>
        <taxon>Heteroscleromorpha</taxon>
        <taxon>Haplosclerida</taxon>
        <taxon>Niphatidae</taxon>
        <taxon>Amphimedon</taxon>
    </lineage>
</organism>
<proteinExistence type="predicted"/>
<dbReference type="AlphaFoldDB" id="A0A1X7TQP3"/>
<reference evidence="2" key="1">
    <citation type="submission" date="2017-05" db="UniProtKB">
        <authorList>
            <consortium name="EnsemblMetazoa"/>
        </authorList>
    </citation>
    <scope>IDENTIFICATION</scope>
</reference>
<dbReference type="EnsemblMetazoa" id="Aqu2.1.17215_001">
    <property type="protein sequence ID" value="Aqu2.1.17215_001"/>
    <property type="gene ID" value="Aqu2.1.17215"/>
</dbReference>
<sequence length="151" mass="16484">MCGDLLEVVDRIVQSTSSHSYPQKWPHINPSNIGCMSNQCSLLDHSSAERPMEGRLDHVGGAGGTGPRAERRGPSMSSGELGRMFNFKASSSSPCSRKGKLKMWKHTFVCLIQPEQEQTPESMEKARLKFAGLGQKSCLVALNSDADVYLA</sequence>
<protein>
    <submittedName>
        <fullName evidence="2">Uncharacterized protein</fullName>
    </submittedName>
</protein>
<name>A0A1X7TQP3_AMPQE</name>
<evidence type="ECO:0000313" key="2">
    <source>
        <dbReference type="EnsemblMetazoa" id="Aqu2.1.17215_001"/>
    </source>
</evidence>